<dbReference type="RefSeq" id="WP_340337176.1">
    <property type="nucleotide sequence ID" value="NZ_JBBKZS010000009.1"/>
</dbReference>
<proteinExistence type="predicted"/>
<protein>
    <recommendedName>
        <fullName evidence="3">Plasmid stabilization protein</fullName>
    </recommendedName>
</protein>
<evidence type="ECO:0008006" key="3">
    <source>
        <dbReference type="Google" id="ProtNLM"/>
    </source>
</evidence>
<accession>A0ABU8XDF2</accession>
<dbReference type="EMBL" id="JBBKZS010000009">
    <property type="protein sequence ID" value="MEJ8857105.1"/>
    <property type="molecule type" value="Genomic_DNA"/>
</dbReference>
<comment type="caution">
    <text evidence="1">The sequence shown here is derived from an EMBL/GenBank/DDBJ whole genome shotgun (WGS) entry which is preliminary data.</text>
</comment>
<reference evidence="1 2" key="1">
    <citation type="submission" date="2024-03" db="EMBL/GenBank/DDBJ databases">
        <title>Novel species of the genus Variovorax.</title>
        <authorList>
            <person name="Liu Q."/>
            <person name="Xin Y.-H."/>
        </authorList>
    </citation>
    <scope>NUCLEOTIDE SEQUENCE [LARGE SCALE GENOMIC DNA]</scope>
    <source>
        <strain evidence="1 2">KACC 18901</strain>
    </source>
</reference>
<evidence type="ECO:0000313" key="2">
    <source>
        <dbReference type="Proteomes" id="UP001367030"/>
    </source>
</evidence>
<organism evidence="1 2">
    <name type="scientific">Variovorax robiniae</name>
    <dbReference type="NCBI Taxonomy" id="1836199"/>
    <lineage>
        <taxon>Bacteria</taxon>
        <taxon>Pseudomonadati</taxon>
        <taxon>Pseudomonadota</taxon>
        <taxon>Betaproteobacteria</taxon>
        <taxon>Burkholderiales</taxon>
        <taxon>Comamonadaceae</taxon>
        <taxon>Variovorax</taxon>
    </lineage>
</organism>
<gene>
    <name evidence="1" type="ORF">WKW79_21185</name>
</gene>
<dbReference type="Proteomes" id="UP001367030">
    <property type="component" value="Unassembled WGS sequence"/>
</dbReference>
<keyword evidence="2" id="KW-1185">Reference proteome</keyword>
<evidence type="ECO:0000313" key="1">
    <source>
        <dbReference type="EMBL" id="MEJ8857105.1"/>
    </source>
</evidence>
<name>A0ABU8XDF2_9BURK</name>
<sequence>MPTTLIIRDLPEEVHLQLKSMAARELERGGRGSVAAVVRNILIEATQRQKGGLGAAFMEINRKLQAELAEAGEEAFSDTELDALFKRSDEVSQPANFE</sequence>